<reference evidence="1" key="1">
    <citation type="submission" date="2022-08" db="EMBL/GenBank/DDBJ databases">
        <authorList>
            <person name="Gutierrez-Valencia J."/>
        </authorList>
    </citation>
    <scope>NUCLEOTIDE SEQUENCE</scope>
</reference>
<dbReference type="Proteomes" id="UP001154282">
    <property type="component" value="Unassembled WGS sequence"/>
</dbReference>
<protein>
    <submittedName>
        <fullName evidence="1">Uncharacterized protein</fullName>
    </submittedName>
</protein>
<evidence type="ECO:0000313" key="1">
    <source>
        <dbReference type="EMBL" id="CAI0375476.1"/>
    </source>
</evidence>
<gene>
    <name evidence="1" type="ORF">LITE_LOCUS604</name>
</gene>
<proteinExistence type="predicted"/>
<sequence>MLLVGICY</sequence>
<comment type="caution">
    <text evidence="1">The sequence shown here is derived from an EMBL/GenBank/DDBJ whole genome shotgun (WGS) entry which is preliminary data.</text>
</comment>
<keyword evidence="2" id="KW-1185">Reference proteome</keyword>
<evidence type="ECO:0000313" key="2">
    <source>
        <dbReference type="Proteomes" id="UP001154282"/>
    </source>
</evidence>
<dbReference type="EMBL" id="CAMGYJ010000002">
    <property type="protein sequence ID" value="CAI0375476.1"/>
    <property type="molecule type" value="Genomic_DNA"/>
</dbReference>
<organism evidence="1 2">
    <name type="scientific">Linum tenue</name>
    <dbReference type="NCBI Taxonomy" id="586396"/>
    <lineage>
        <taxon>Eukaryota</taxon>
        <taxon>Viridiplantae</taxon>
        <taxon>Streptophyta</taxon>
        <taxon>Embryophyta</taxon>
        <taxon>Tracheophyta</taxon>
        <taxon>Spermatophyta</taxon>
        <taxon>Magnoliopsida</taxon>
        <taxon>eudicotyledons</taxon>
        <taxon>Gunneridae</taxon>
        <taxon>Pentapetalae</taxon>
        <taxon>rosids</taxon>
        <taxon>fabids</taxon>
        <taxon>Malpighiales</taxon>
        <taxon>Linaceae</taxon>
        <taxon>Linum</taxon>
    </lineage>
</organism>
<name>A0AAV0GS39_9ROSI</name>
<accession>A0AAV0GS39</accession>